<sequence length="80" mass="9163">MLGEDWDSADIKAELEKRGTNLSRLSRENNLRPRTLGNTLRVPYLKGEGIIAQAIGVQPEVIWPTRYERRSRRKNVGSND</sequence>
<comment type="similarity">
    <text evidence="1">Belongs to the ner transcriptional regulatory family.</text>
</comment>
<dbReference type="SUPFAM" id="SSF47413">
    <property type="entry name" value="lambda repressor-like DNA-binding domains"/>
    <property type="match status" value="1"/>
</dbReference>
<name>A0A2J1CDK7_ECOLX</name>
<dbReference type="InterPro" id="IPR038722">
    <property type="entry name" value="Ner_HTH_dom"/>
</dbReference>
<keyword evidence="2" id="KW-0805">Transcription regulation</keyword>
<dbReference type="InterPro" id="IPR010982">
    <property type="entry name" value="Lambda_DNA-bd_dom_sf"/>
</dbReference>
<organism evidence="6 7">
    <name type="scientific">Escherichia coli</name>
    <dbReference type="NCBI Taxonomy" id="562"/>
    <lineage>
        <taxon>Bacteria</taxon>
        <taxon>Pseudomonadati</taxon>
        <taxon>Pseudomonadota</taxon>
        <taxon>Gammaproteobacteria</taxon>
        <taxon>Enterobacterales</taxon>
        <taxon>Enterobacteriaceae</taxon>
        <taxon>Escherichia</taxon>
    </lineage>
</organism>
<accession>A0A2J1CDK7</accession>
<evidence type="ECO:0000256" key="3">
    <source>
        <dbReference type="ARBA" id="ARBA00023125"/>
    </source>
</evidence>
<dbReference type="EMBL" id="CP057293">
    <property type="protein sequence ID" value="QMF70275.1"/>
    <property type="molecule type" value="Genomic_DNA"/>
</dbReference>
<gene>
    <name evidence="6" type="ORF">HVY77_23990</name>
</gene>
<evidence type="ECO:0000259" key="5">
    <source>
        <dbReference type="Pfam" id="PF13693"/>
    </source>
</evidence>
<evidence type="ECO:0000256" key="1">
    <source>
        <dbReference type="ARBA" id="ARBA00006157"/>
    </source>
</evidence>
<evidence type="ECO:0000313" key="7">
    <source>
        <dbReference type="Proteomes" id="UP000512322"/>
    </source>
</evidence>
<protein>
    <submittedName>
        <fullName evidence="6">Helix-turn-helix domain-containing protein</fullName>
    </submittedName>
</protein>
<dbReference type="GO" id="GO:0003677">
    <property type="term" value="F:DNA binding"/>
    <property type="evidence" value="ECO:0007669"/>
    <property type="project" value="UniProtKB-KW"/>
</dbReference>
<dbReference type="Pfam" id="PF13693">
    <property type="entry name" value="HTH_35"/>
    <property type="match status" value="1"/>
</dbReference>
<keyword evidence="4" id="KW-0804">Transcription</keyword>
<evidence type="ECO:0000256" key="4">
    <source>
        <dbReference type="ARBA" id="ARBA00023163"/>
    </source>
</evidence>
<evidence type="ECO:0000256" key="2">
    <source>
        <dbReference type="ARBA" id="ARBA00023015"/>
    </source>
</evidence>
<dbReference type="AlphaFoldDB" id="A0A2J1CDK7"/>
<dbReference type="Gene3D" id="1.10.260.40">
    <property type="entry name" value="lambda repressor-like DNA-binding domains"/>
    <property type="match status" value="1"/>
</dbReference>
<evidence type="ECO:0000313" key="6">
    <source>
        <dbReference type="EMBL" id="QMF70275.1"/>
    </source>
</evidence>
<dbReference type="Proteomes" id="UP000512322">
    <property type="component" value="Chromosome"/>
</dbReference>
<feature type="domain" description="Ner winged helix-turn-helix DNA-binding" evidence="5">
    <location>
        <begin position="5"/>
        <end position="73"/>
    </location>
</feature>
<keyword evidence="3" id="KW-0238">DNA-binding</keyword>
<proteinExistence type="inferred from homology"/>
<reference evidence="6 7" key="1">
    <citation type="submission" date="2020-06" db="EMBL/GenBank/DDBJ databases">
        <title>REHAB project genomes.</title>
        <authorList>
            <person name="Shaw L.P."/>
        </authorList>
    </citation>
    <scope>NUCLEOTIDE SEQUENCE [LARGE SCALE GENOMIC DNA]</scope>
    <source>
        <strain evidence="6 7">RHB30-C10</strain>
    </source>
</reference>